<dbReference type="HOGENOM" id="CLU_3084205_0_0_5"/>
<gene>
    <name evidence="1" type="ORF">RSPPHO_01659</name>
</gene>
<dbReference type="Proteomes" id="UP000033220">
    <property type="component" value="Chromosome DSM 122"/>
</dbReference>
<evidence type="ECO:0000313" key="1">
    <source>
        <dbReference type="EMBL" id="CCG08285.1"/>
    </source>
</evidence>
<organism evidence="1 2">
    <name type="scientific">Pararhodospirillum photometricum DSM 122</name>
    <dbReference type="NCBI Taxonomy" id="1150469"/>
    <lineage>
        <taxon>Bacteria</taxon>
        <taxon>Pseudomonadati</taxon>
        <taxon>Pseudomonadota</taxon>
        <taxon>Alphaproteobacteria</taxon>
        <taxon>Rhodospirillales</taxon>
        <taxon>Rhodospirillaceae</taxon>
        <taxon>Pararhodospirillum</taxon>
    </lineage>
</organism>
<evidence type="ECO:0000313" key="2">
    <source>
        <dbReference type="Proteomes" id="UP000033220"/>
    </source>
</evidence>
<name>H6SJX0_PARPM</name>
<sequence>MHLLGNFSRNWSYGANSNELLDVGPACLCRGGRVKPKARGRGVEFAQVLARL</sequence>
<accession>H6SJX0</accession>
<protein>
    <submittedName>
        <fullName evidence="1">Uncharacterized protein</fullName>
    </submittedName>
</protein>
<dbReference type="AlphaFoldDB" id="H6SJX0"/>
<keyword evidence="2" id="KW-1185">Reference proteome</keyword>
<proteinExistence type="predicted"/>
<dbReference type="KEGG" id="rpm:RSPPHO_01659"/>
<dbReference type="EMBL" id="HE663493">
    <property type="protein sequence ID" value="CCG08285.1"/>
    <property type="molecule type" value="Genomic_DNA"/>
</dbReference>
<reference evidence="1 2" key="1">
    <citation type="submission" date="2012-02" db="EMBL/GenBank/DDBJ databases">
        <title>Shotgun genome sequence of Phaeospirillum photometricum DSM 122.</title>
        <authorList>
            <person name="Duquesne K."/>
            <person name="Sturgis J."/>
        </authorList>
    </citation>
    <scope>NUCLEOTIDE SEQUENCE [LARGE SCALE GENOMIC DNA]</scope>
    <source>
        <strain evidence="2">DSM122</strain>
    </source>
</reference>